<name>A0ABQ2L393_9NOCA</name>
<proteinExistence type="predicted"/>
<accession>A0ABQ2L393</accession>
<organism evidence="1 2">
    <name type="scientific">Nocardia rhizosphaerihabitans</name>
    <dbReference type="NCBI Taxonomy" id="1691570"/>
    <lineage>
        <taxon>Bacteria</taxon>
        <taxon>Bacillati</taxon>
        <taxon>Actinomycetota</taxon>
        <taxon>Actinomycetes</taxon>
        <taxon>Mycobacteriales</taxon>
        <taxon>Nocardiaceae</taxon>
        <taxon>Nocardia</taxon>
    </lineage>
</organism>
<gene>
    <name evidence="1" type="ORF">GCM10011610_70630</name>
</gene>
<keyword evidence="2" id="KW-1185">Reference proteome</keyword>
<sequence length="59" mass="6655">MDRARPGAQSSGVTTFYTWRQAWVRRVTQLVHGQFLGETARLGEMRGVVIRAAMNKVCC</sequence>
<dbReference type="Proteomes" id="UP000658127">
    <property type="component" value="Unassembled WGS sequence"/>
</dbReference>
<comment type="caution">
    <text evidence="1">The sequence shown here is derived from an EMBL/GenBank/DDBJ whole genome shotgun (WGS) entry which is preliminary data.</text>
</comment>
<protein>
    <submittedName>
        <fullName evidence="1">Uncharacterized protein</fullName>
    </submittedName>
</protein>
<evidence type="ECO:0000313" key="2">
    <source>
        <dbReference type="Proteomes" id="UP000658127"/>
    </source>
</evidence>
<evidence type="ECO:0000313" key="1">
    <source>
        <dbReference type="EMBL" id="GGO01091.1"/>
    </source>
</evidence>
<reference evidence="2" key="1">
    <citation type="journal article" date="2019" name="Int. J. Syst. Evol. Microbiol.">
        <title>The Global Catalogue of Microorganisms (GCM) 10K type strain sequencing project: providing services to taxonomists for standard genome sequencing and annotation.</title>
        <authorList>
            <consortium name="The Broad Institute Genomics Platform"/>
            <consortium name="The Broad Institute Genome Sequencing Center for Infectious Disease"/>
            <person name="Wu L."/>
            <person name="Ma J."/>
        </authorList>
    </citation>
    <scope>NUCLEOTIDE SEQUENCE [LARGE SCALE GENOMIC DNA]</scope>
    <source>
        <strain evidence="2">CGMCC 4.7329</strain>
    </source>
</reference>
<dbReference type="EMBL" id="BMNE01000018">
    <property type="protein sequence ID" value="GGO01091.1"/>
    <property type="molecule type" value="Genomic_DNA"/>
</dbReference>